<protein>
    <submittedName>
        <fullName evidence="3">Chondroitin proteoglycan 4 domain-containing protein</fullName>
    </submittedName>
</protein>
<organism evidence="2 3">
    <name type="scientific">Setaria digitata</name>
    <dbReference type="NCBI Taxonomy" id="48799"/>
    <lineage>
        <taxon>Eukaryota</taxon>
        <taxon>Metazoa</taxon>
        <taxon>Ecdysozoa</taxon>
        <taxon>Nematoda</taxon>
        <taxon>Chromadorea</taxon>
        <taxon>Rhabditida</taxon>
        <taxon>Spirurina</taxon>
        <taxon>Spiruromorpha</taxon>
        <taxon>Filarioidea</taxon>
        <taxon>Setariidae</taxon>
        <taxon>Setaria</taxon>
    </lineage>
</organism>
<dbReference type="InterPro" id="IPR029153">
    <property type="entry name" value="CPG4"/>
</dbReference>
<dbReference type="Proteomes" id="UP000887581">
    <property type="component" value="Unplaced"/>
</dbReference>
<dbReference type="WBParaSite" id="sdigi.contig331.g7504.t1">
    <property type="protein sequence ID" value="sdigi.contig331.g7504.t1"/>
    <property type="gene ID" value="sdigi.contig331.g7504"/>
</dbReference>
<feature type="domain" description="Chondroitin proteoglycan 4" evidence="1">
    <location>
        <begin position="97"/>
        <end position="197"/>
    </location>
</feature>
<keyword evidence="2" id="KW-1185">Reference proteome</keyword>
<sequence>MQDDDKKDDYATTIHNCYCDFSQSNDCNCSQCLARALRYPVSEIKISFVSGMEELRQTTTYRPSNVRLSKHMVQLHKALNIITTTTSNSIVSEVARCLRCMKPMLLAIRATLVSGNHFERFVNVCDRIRGMLRCTSHVPGKCSRETGIESLLASFQHFCEDRFSDRDYFLIVVYKHTFECLDLHSAQTLTECQKKCQANRQIVGWFLYSYIRSTLPFTLPEPDVPAKINVQYFNKISSDICGPLISLHKSWPYSPIANSMMLIMPQTCDFITTLEALNHNRLDGKTEAKIDNAFSKGVKSQYFNLFQSYNLSTISPFPLLKAVPSPLDLNEFSSNLGGSSGPSELTKKLPSIHVEEVQRAIEEFEEIDLLQRLKAS</sequence>
<accession>A0A915PQF7</accession>
<evidence type="ECO:0000259" key="1">
    <source>
        <dbReference type="Pfam" id="PF15481"/>
    </source>
</evidence>
<evidence type="ECO:0000313" key="3">
    <source>
        <dbReference type="WBParaSite" id="sdigi.contig331.g7504.t1"/>
    </source>
</evidence>
<proteinExistence type="predicted"/>
<dbReference type="Pfam" id="PF15481">
    <property type="entry name" value="CPG4"/>
    <property type="match status" value="1"/>
</dbReference>
<dbReference type="AlphaFoldDB" id="A0A915PQF7"/>
<evidence type="ECO:0000313" key="2">
    <source>
        <dbReference type="Proteomes" id="UP000887581"/>
    </source>
</evidence>
<name>A0A915PQF7_9BILA</name>
<reference evidence="3" key="1">
    <citation type="submission" date="2022-11" db="UniProtKB">
        <authorList>
            <consortium name="WormBaseParasite"/>
        </authorList>
    </citation>
    <scope>IDENTIFICATION</scope>
</reference>